<protein>
    <recommendedName>
        <fullName evidence="4">Lipoprotein</fullName>
    </recommendedName>
</protein>
<name>Q2N8Z3_ERYLH</name>
<sequence length="115" mass="11754">MTKRALLLLLPAFALAACGEEPAAEPAPVETATAEPAESLAAPDENVFASVYAAACPDAEPVNTSVCKRLGIGSADVLCEYGLGDDEYLRNKATLTPGDGEWTIADPETVCAAGA</sequence>
<evidence type="ECO:0000313" key="2">
    <source>
        <dbReference type="EMBL" id="ABC63848.1"/>
    </source>
</evidence>
<evidence type="ECO:0000256" key="1">
    <source>
        <dbReference type="SAM" id="SignalP"/>
    </source>
</evidence>
<feature type="chain" id="PRO_5004213183" description="Lipoprotein" evidence="1">
    <location>
        <begin position="17"/>
        <end position="115"/>
    </location>
</feature>
<dbReference type="RefSeq" id="WP_011414678.1">
    <property type="nucleotide sequence ID" value="NC_007722.1"/>
</dbReference>
<dbReference type="KEGG" id="eli:ELI_08780"/>
<dbReference type="STRING" id="314225.ELI_08780"/>
<dbReference type="OrthoDB" id="7409852at2"/>
<organism evidence="2 3">
    <name type="scientific">Erythrobacter litoralis (strain HTCC2594)</name>
    <dbReference type="NCBI Taxonomy" id="314225"/>
    <lineage>
        <taxon>Bacteria</taxon>
        <taxon>Pseudomonadati</taxon>
        <taxon>Pseudomonadota</taxon>
        <taxon>Alphaproteobacteria</taxon>
        <taxon>Sphingomonadales</taxon>
        <taxon>Erythrobacteraceae</taxon>
        <taxon>Erythrobacter/Porphyrobacter group</taxon>
        <taxon>Erythrobacter</taxon>
    </lineage>
</organism>
<dbReference type="EMBL" id="CP000157">
    <property type="protein sequence ID" value="ABC63848.1"/>
    <property type="molecule type" value="Genomic_DNA"/>
</dbReference>
<keyword evidence="1" id="KW-0732">Signal</keyword>
<dbReference type="HOGENOM" id="CLU_2105228_0_0_5"/>
<accession>Q2N8Z3</accession>
<dbReference type="Proteomes" id="UP000008808">
    <property type="component" value="Chromosome"/>
</dbReference>
<proteinExistence type="predicted"/>
<dbReference type="PROSITE" id="PS51257">
    <property type="entry name" value="PROKAR_LIPOPROTEIN"/>
    <property type="match status" value="1"/>
</dbReference>
<reference evidence="3" key="1">
    <citation type="journal article" date="2009" name="J. Bacteriol.">
        <title>Complete genome sequence of Erythrobacter litoralis HTCC2594.</title>
        <authorList>
            <person name="Oh H.M."/>
            <person name="Giovannoni S.J."/>
            <person name="Ferriera S."/>
            <person name="Johnson J."/>
            <person name="Cho J.C."/>
        </authorList>
    </citation>
    <scope>NUCLEOTIDE SEQUENCE [LARGE SCALE GENOMIC DNA]</scope>
    <source>
        <strain evidence="3">HTCC2594</strain>
    </source>
</reference>
<dbReference type="AlphaFoldDB" id="Q2N8Z3"/>
<gene>
    <name evidence="2" type="ordered locus">ELI_08780</name>
</gene>
<evidence type="ECO:0000313" key="3">
    <source>
        <dbReference type="Proteomes" id="UP000008808"/>
    </source>
</evidence>
<feature type="signal peptide" evidence="1">
    <location>
        <begin position="1"/>
        <end position="16"/>
    </location>
</feature>
<keyword evidence="3" id="KW-1185">Reference proteome</keyword>
<evidence type="ECO:0008006" key="4">
    <source>
        <dbReference type="Google" id="ProtNLM"/>
    </source>
</evidence>